<organism evidence="2 3">
    <name type="scientific">Coprinopsis marcescibilis</name>
    <name type="common">Agaric fungus</name>
    <name type="synonym">Psathyrella marcescibilis</name>
    <dbReference type="NCBI Taxonomy" id="230819"/>
    <lineage>
        <taxon>Eukaryota</taxon>
        <taxon>Fungi</taxon>
        <taxon>Dikarya</taxon>
        <taxon>Basidiomycota</taxon>
        <taxon>Agaricomycotina</taxon>
        <taxon>Agaricomycetes</taxon>
        <taxon>Agaricomycetidae</taxon>
        <taxon>Agaricales</taxon>
        <taxon>Agaricineae</taxon>
        <taxon>Psathyrellaceae</taxon>
        <taxon>Coprinopsis</taxon>
    </lineage>
</organism>
<gene>
    <name evidence="2" type="ORF">FA15DRAFT_672595</name>
</gene>
<protein>
    <submittedName>
        <fullName evidence="2">Uncharacterized protein</fullName>
    </submittedName>
</protein>
<sequence>MWCSELLWAHWYSERMGGQDVGAVRQKSKDFGFIADFGTGLPDNGNSESTRHRFSSLSDL</sequence>
<feature type="region of interest" description="Disordered" evidence="1">
    <location>
        <begin position="38"/>
        <end position="60"/>
    </location>
</feature>
<evidence type="ECO:0000256" key="1">
    <source>
        <dbReference type="SAM" id="MobiDB-lite"/>
    </source>
</evidence>
<reference evidence="2 3" key="1">
    <citation type="journal article" date="2019" name="Nat. Ecol. Evol.">
        <title>Megaphylogeny resolves global patterns of mushroom evolution.</title>
        <authorList>
            <person name="Varga T."/>
            <person name="Krizsan K."/>
            <person name="Foldi C."/>
            <person name="Dima B."/>
            <person name="Sanchez-Garcia M."/>
            <person name="Sanchez-Ramirez S."/>
            <person name="Szollosi G.J."/>
            <person name="Szarkandi J.G."/>
            <person name="Papp V."/>
            <person name="Albert L."/>
            <person name="Andreopoulos W."/>
            <person name="Angelini C."/>
            <person name="Antonin V."/>
            <person name="Barry K.W."/>
            <person name="Bougher N.L."/>
            <person name="Buchanan P."/>
            <person name="Buyck B."/>
            <person name="Bense V."/>
            <person name="Catcheside P."/>
            <person name="Chovatia M."/>
            <person name="Cooper J."/>
            <person name="Damon W."/>
            <person name="Desjardin D."/>
            <person name="Finy P."/>
            <person name="Geml J."/>
            <person name="Haridas S."/>
            <person name="Hughes K."/>
            <person name="Justo A."/>
            <person name="Karasinski D."/>
            <person name="Kautmanova I."/>
            <person name="Kiss B."/>
            <person name="Kocsube S."/>
            <person name="Kotiranta H."/>
            <person name="LaButti K.M."/>
            <person name="Lechner B.E."/>
            <person name="Liimatainen K."/>
            <person name="Lipzen A."/>
            <person name="Lukacs Z."/>
            <person name="Mihaltcheva S."/>
            <person name="Morgado L.N."/>
            <person name="Niskanen T."/>
            <person name="Noordeloos M.E."/>
            <person name="Ohm R.A."/>
            <person name="Ortiz-Santana B."/>
            <person name="Ovrebo C."/>
            <person name="Racz N."/>
            <person name="Riley R."/>
            <person name="Savchenko A."/>
            <person name="Shiryaev A."/>
            <person name="Soop K."/>
            <person name="Spirin V."/>
            <person name="Szebenyi C."/>
            <person name="Tomsovsky M."/>
            <person name="Tulloss R.E."/>
            <person name="Uehling J."/>
            <person name="Grigoriev I.V."/>
            <person name="Vagvolgyi C."/>
            <person name="Papp T."/>
            <person name="Martin F.M."/>
            <person name="Miettinen O."/>
            <person name="Hibbett D.S."/>
            <person name="Nagy L.G."/>
        </authorList>
    </citation>
    <scope>NUCLEOTIDE SEQUENCE [LARGE SCALE GENOMIC DNA]</scope>
    <source>
        <strain evidence="2 3">CBS 121175</strain>
    </source>
</reference>
<dbReference type="Proteomes" id="UP000307440">
    <property type="component" value="Unassembled WGS sequence"/>
</dbReference>
<dbReference type="AlphaFoldDB" id="A0A5C3KZM2"/>
<accession>A0A5C3KZM2</accession>
<evidence type="ECO:0000313" key="2">
    <source>
        <dbReference type="EMBL" id="TFK21398.1"/>
    </source>
</evidence>
<dbReference type="EMBL" id="ML210269">
    <property type="protein sequence ID" value="TFK21398.1"/>
    <property type="molecule type" value="Genomic_DNA"/>
</dbReference>
<evidence type="ECO:0000313" key="3">
    <source>
        <dbReference type="Proteomes" id="UP000307440"/>
    </source>
</evidence>
<name>A0A5C3KZM2_COPMA</name>
<keyword evidence="3" id="KW-1185">Reference proteome</keyword>
<proteinExistence type="predicted"/>